<evidence type="ECO:0000259" key="4">
    <source>
        <dbReference type="PROSITE" id="PS51898"/>
    </source>
</evidence>
<dbReference type="InterPro" id="IPR013762">
    <property type="entry name" value="Integrase-like_cat_sf"/>
</dbReference>
<evidence type="ECO:0000313" key="7">
    <source>
        <dbReference type="Proteomes" id="UP001500503"/>
    </source>
</evidence>
<dbReference type="InterPro" id="IPR044068">
    <property type="entry name" value="CB"/>
</dbReference>
<dbReference type="InterPro" id="IPR011010">
    <property type="entry name" value="DNA_brk_join_enz"/>
</dbReference>
<evidence type="ECO:0000259" key="5">
    <source>
        <dbReference type="PROSITE" id="PS51900"/>
    </source>
</evidence>
<reference evidence="7" key="1">
    <citation type="journal article" date="2019" name="Int. J. Syst. Evol. Microbiol.">
        <title>The Global Catalogue of Microorganisms (GCM) 10K type strain sequencing project: providing services to taxonomists for standard genome sequencing and annotation.</title>
        <authorList>
            <consortium name="The Broad Institute Genomics Platform"/>
            <consortium name="The Broad Institute Genome Sequencing Center for Infectious Disease"/>
            <person name="Wu L."/>
            <person name="Ma J."/>
        </authorList>
    </citation>
    <scope>NUCLEOTIDE SEQUENCE [LARGE SCALE GENOMIC DNA]</scope>
    <source>
        <strain evidence="7">JCM 17933</strain>
    </source>
</reference>
<name>A0ABP8R3H7_9ACTN</name>
<evidence type="ECO:0008006" key="8">
    <source>
        <dbReference type="Google" id="ProtNLM"/>
    </source>
</evidence>
<evidence type="ECO:0000256" key="1">
    <source>
        <dbReference type="ARBA" id="ARBA00023125"/>
    </source>
</evidence>
<proteinExistence type="predicted"/>
<dbReference type="SUPFAM" id="SSF56349">
    <property type="entry name" value="DNA breaking-rejoining enzymes"/>
    <property type="match status" value="1"/>
</dbReference>
<keyword evidence="2" id="KW-0233">DNA recombination</keyword>
<dbReference type="PANTHER" id="PTHR34605:SF4">
    <property type="entry name" value="DNA ADENINE METHYLTRANSFERASE"/>
    <property type="match status" value="1"/>
</dbReference>
<dbReference type="InterPro" id="IPR010998">
    <property type="entry name" value="Integrase_recombinase_N"/>
</dbReference>
<sequence>MNPQDATSAVPAVLPAPAGERAPIRSAAPALVPADPDHQLSEDAAALVARGLAANTRAAYERHWAPFERWCHLRGRTPLPATAATLAEYVHHLTRTTTQYGGPPSASTINHVLGCLQAAHKHAGQVCDVRLARLALRAYRRDANASDGDIAPRRRGRRRSAPIAVAQLRSLVHAILTAVAQGTVHPVKGQRDQLALVLGFAMAARSAEVAALNIADLAFSDRGLTITVRSSKTDQDAAGATVRIKYGRRLETCPVRLTQAWIDTLAAHGISSGPLLRGVDARGRLAGTPHYAGRTPPDGRPAPLTNTALNDLLRTAVRRARTADPELADPEDYSWHGLRAGFATAAAEGGAAPSAIADHGRWKGLLMVMHYWRGGTAWNNHALDKVDL</sequence>
<dbReference type="InterPro" id="IPR002104">
    <property type="entry name" value="Integrase_catalytic"/>
</dbReference>
<evidence type="ECO:0000256" key="2">
    <source>
        <dbReference type="ARBA" id="ARBA00023172"/>
    </source>
</evidence>
<dbReference type="PANTHER" id="PTHR34605">
    <property type="entry name" value="PHAGE_INTEGRASE DOMAIN-CONTAINING PROTEIN"/>
    <property type="match status" value="1"/>
</dbReference>
<evidence type="ECO:0000313" key="6">
    <source>
        <dbReference type="EMBL" id="GAA4517131.1"/>
    </source>
</evidence>
<dbReference type="Proteomes" id="UP001500503">
    <property type="component" value="Unassembled WGS sequence"/>
</dbReference>
<dbReference type="Gene3D" id="1.10.443.10">
    <property type="entry name" value="Intergrase catalytic core"/>
    <property type="match status" value="1"/>
</dbReference>
<feature type="domain" description="Tyr recombinase" evidence="4">
    <location>
        <begin position="158"/>
        <end position="384"/>
    </location>
</feature>
<dbReference type="InterPro" id="IPR052925">
    <property type="entry name" value="Phage_Integrase-like_Recomb"/>
</dbReference>
<dbReference type="EMBL" id="BAABHF010000057">
    <property type="protein sequence ID" value="GAA4517131.1"/>
    <property type="molecule type" value="Genomic_DNA"/>
</dbReference>
<keyword evidence="1 3" id="KW-0238">DNA-binding</keyword>
<accession>A0ABP8R3H7</accession>
<protein>
    <recommendedName>
        <fullName evidence="8">Site-specific recombinase XerD</fullName>
    </recommendedName>
</protein>
<comment type="caution">
    <text evidence="6">The sequence shown here is derived from an EMBL/GenBank/DDBJ whole genome shotgun (WGS) entry which is preliminary data.</text>
</comment>
<dbReference type="Gene3D" id="1.10.150.130">
    <property type="match status" value="1"/>
</dbReference>
<gene>
    <name evidence="6" type="ORF">GCM10023191_089110</name>
</gene>
<dbReference type="SUPFAM" id="SSF47823">
    <property type="entry name" value="lambda integrase-like, N-terminal domain"/>
    <property type="match status" value="1"/>
</dbReference>
<organism evidence="6 7">
    <name type="scientific">Actinoallomurus oryzae</name>
    <dbReference type="NCBI Taxonomy" id="502180"/>
    <lineage>
        <taxon>Bacteria</taxon>
        <taxon>Bacillati</taxon>
        <taxon>Actinomycetota</taxon>
        <taxon>Actinomycetes</taxon>
        <taxon>Streptosporangiales</taxon>
        <taxon>Thermomonosporaceae</taxon>
        <taxon>Actinoallomurus</taxon>
    </lineage>
</organism>
<keyword evidence="7" id="KW-1185">Reference proteome</keyword>
<dbReference type="PROSITE" id="PS51900">
    <property type="entry name" value="CB"/>
    <property type="match status" value="1"/>
</dbReference>
<evidence type="ECO:0000256" key="3">
    <source>
        <dbReference type="PROSITE-ProRule" id="PRU01248"/>
    </source>
</evidence>
<dbReference type="PROSITE" id="PS51898">
    <property type="entry name" value="TYR_RECOMBINASE"/>
    <property type="match status" value="1"/>
</dbReference>
<dbReference type="RefSeq" id="WP_345474614.1">
    <property type="nucleotide sequence ID" value="NZ_BAABHF010000057.1"/>
</dbReference>
<feature type="domain" description="Core-binding (CB)" evidence="5">
    <location>
        <begin position="38"/>
        <end position="124"/>
    </location>
</feature>